<evidence type="ECO:0000313" key="4">
    <source>
        <dbReference type="EMBL" id="MFC3967006.1"/>
    </source>
</evidence>
<dbReference type="PANTHER" id="PTHR37461">
    <property type="entry name" value="ANTI-SIGMA-K FACTOR RSKA"/>
    <property type="match status" value="1"/>
</dbReference>
<name>A0ABV8E3J7_9HYPH</name>
<organism evidence="4 5">
    <name type="scientific">Rhizobium lemnae</name>
    <dbReference type="NCBI Taxonomy" id="1214924"/>
    <lineage>
        <taxon>Bacteria</taxon>
        <taxon>Pseudomonadati</taxon>
        <taxon>Pseudomonadota</taxon>
        <taxon>Alphaproteobacteria</taxon>
        <taxon>Hyphomicrobiales</taxon>
        <taxon>Rhizobiaceae</taxon>
        <taxon>Rhizobium/Agrobacterium group</taxon>
        <taxon>Rhizobium</taxon>
    </lineage>
</organism>
<accession>A0ABV8E3J7</accession>
<keyword evidence="2" id="KW-0812">Transmembrane</keyword>
<proteinExistence type="predicted"/>
<keyword evidence="2" id="KW-1133">Transmembrane helix</keyword>
<dbReference type="InterPro" id="IPR018764">
    <property type="entry name" value="RskA_C"/>
</dbReference>
<dbReference type="RefSeq" id="WP_247260530.1">
    <property type="nucleotide sequence ID" value="NZ_JALJQZ010000010.1"/>
</dbReference>
<gene>
    <name evidence="4" type="ORF">ACFOVS_02390</name>
</gene>
<evidence type="ECO:0000313" key="5">
    <source>
        <dbReference type="Proteomes" id="UP001595697"/>
    </source>
</evidence>
<evidence type="ECO:0000256" key="1">
    <source>
        <dbReference type="SAM" id="MobiDB-lite"/>
    </source>
</evidence>
<dbReference type="PANTHER" id="PTHR37461:SF1">
    <property type="entry name" value="ANTI-SIGMA-K FACTOR RSKA"/>
    <property type="match status" value="1"/>
</dbReference>
<keyword evidence="5" id="KW-1185">Reference proteome</keyword>
<evidence type="ECO:0000259" key="3">
    <source>
        <dbReference type="Pfam" id="PF10099"/>
    </source>
</evidence>
<feature type="domain" description="Anti-sigma K factor RskA C-terminal" evidence="3">
    <location>
        <begin position="122"/>
        <end position="234"/>
    </location>
</feature>
<dbReference type="Proteomes" id="UP001595697">
    <property type="component" value="Unassembled WGS sequence"/>
</dbReference>
<dbReference type="InterPro" id="IPR051474">
    <property type="entry name" value="Anti-sigma-K/W_factor"/>
</dbReference>
<feature type="transmembrane region" description="Helical" evidence="2">
    <location>
        <begin position="102"/>
        <end position="122"/>
    </location>
</feature>
<comment type="caution">
    <text evidence="4">The sequence shown here is derived from an EMBL/GenBank/DDBJ whole genome shotgun (WGS) entry which is preliminary data.</text>
</comment>
<dbReference type="EMBL" id="JBHSBD010000008">
    <property type="protein sequence ID" value="MFC3967006.1"/>
    <property type="molecule type" value="Genomic_DNA"/>
</dbReference>
<protein>
    <submittedName>
        <fullName evidence="4">Anti-sigma factor domain-containing protein</fullName>
    </submittedName>
</protein>
<reference evidence="5" key="1">
    <citation type="journal article" date="2019" name="Int. J. Syst. Evol. Microbiol.">
        <title>The Global Catalogue of Microorganisms (GCM) 10K type strain sequencing project: providing services to taxonomists for standard genome sequencing and annotation.</title>
        <authorList>
            <consortium name="The Broad Institute Genomics Platform"/>
            <consortium name="The Broad Institute Genome Sequencing Center for Infectious Disease"/>
            <person name="Wu L."/>
            <person name="Ma J."/>
        </authorList>
    </citation>
    <scope>NUCLEOTIDE SEQUENCE [LARGE SCALE GENOMIC DNA]</scope>
    <source>
        <strain evidence="5">TBRC 5781</strain>
    </source>
</reference>
<dbReference type="Pfam" id="PF10099">
    <property type="entry name" value="RskA_C"/>
    <property type="match status" value="1"/>
</dbReference>
<sequence>MTKPDQSEGDRARDEVLAGEYVLGVLPAEKRQQVEQRIRCDRAFAAMVARWQENLSSMDDEYVPQVPSEAVFPQVQQRLFSRGSQQAQHSGFGRRLWSSAPVWRTLALTSFLMLIGVAIFGLQPPSSLKTGGQMQAQLKGQDGTNISLLANYEPRSGRLTMMPVANPQSEPKSLELWMIDGNAPPVSLGVIPDTANGDVIVPDTMRRRIANGVTLAVSLEPKGGSPSLGPTGPVLLSGQMLAR</sequence>
<feature type="region of interest" description="Disordered" evidence="1">
    <location>
        <begin position="221"/>
        <end position="243"/>
    </location>
</feature>
<keyword evidence="2" id="KW-0472">Membrane</keyword>
<evidence type="ECO:0000256" key="2">
    <source>
        <dbReference type="SAM" id="Phobius"/>
    </source>
</evidence>